<gene>
    <name evidence="1" type="ORF">H5410_046633</name>
</gene>
<evidence type="ECO:0000313" key="2">
    <source>
        <dbReference type="Proteomes" id="UP000824120"/>
    </source>
</evidence>
<dbReference type="AlphaFoldDB" id="A0A9J5XEZ2"/>
<protein>
    <submittedName>
        <fullName evidence="1">Uncharacterized protein</fullName>
    </submittedName>
</protein>
<keyword evidence="2" id="KW-1185">Reference proteome</keyword>
<dbReference type="EMBL" id="JACXVP010000009">
    <property type="protein sequence ID" value="KAG5586199.1"/>
    <property type="molecule type" value="Genomic_DNA"/>
</dbReference>
<proteinExistence type="predicted"/>
<evidence type="ECO:0000313" key="1">
    <source>
        <dbReference type="EMBL" id="KAG5586199.1"/>
    </source>
</evidence>
<comment type="caution">
    <text evidence="1">The sequence shown here is derived from an EMBL/GenBank/DDBJ whole genome shotgun (WGS) entry which is preliminary data.</text>
</comment>
<accession>A0A9J5XEZ2</accession>
<reference evidence="1 2" key="1">
    <citation type="submission" date="2020-09" db="EMBL/GenBank/DDBJ databases">
        <title>De no assembly of potato wild relative species, Solanum commersonii.</title>
        <authorList>
            <person name="Cho K."/>
        </authorList>
    </citation>
    <scope>NUCLEOTIDE SEQUENCE [LARGE SCALE GENOMIC DNA]</scope>
    <source>
        <strain evidence="1">LZ3.2</strain>
        <tissue evidence="1">Leaf</tissue>
    </source>
</reference>
<dbReference type="Proteomes" id="UP000824120">
    <property type="component" value="Chromosome 9"/>
</dbReference>
<organism evidence="1 2">
    <name type="scientific">Solanum commersonii</name>
    <name type="common">Commerson's wild potato</name>
    <name type="synonym">Commerson's nightshade</name>
    <dbReference type="NCBI Taxonomy" id="4109"/>
    <lineage>
        <taxon>Eukaryota</taxon>
        <taxon>Viridiplantae</taxon>
        <taxon>Streptophyta</taxon>
        <taxon>Embryophyta</taxon>
        <taxon>Tracheophyta</taxon>
        <taxon>Spermatophyta</taxon>
        <taxon>Magnoliopsida</taxon>
        <taxon>eudicotyledons</taxon>
        <taxon>Gunneridae</taxon>
        <taxon>Pentapetalae</taxon>
        <taxon>asterids</taxon>
        <taxon>lamiids</taxon>
        <taxon>Solanales</taxon>
        <taxon>Solanaceae</taxon>
        <taxon>Solanoideae</taxon>
        <taxon>Solaneae</taxon>
        <taxon>Solanum</taxon>
    </lineage>
</organism>
<name>A0A9J5XEZ2_SOLCO</name>
<sequence>MFYNNGENSLLGRCHEFLKVQFRNPRKTRIVLVLIHLLWKIGVV</sequence>